<dbReference type="GO" id="GO:0008209">
    <property type="term" value="P:androgen metabolic process"/>
    <property type="evidence" value="ECO:0007669"/>
    <property type="project" value="TreeGrafter"/>
</dbReference>
<dbReference type="OrthoDB" id="1274115at2759"/>
<dbReference type="AlphaFoldDB" id="A0A5N5T4R3"/>
<dbReference type="Gene3D" id="3.40.50.720">
    <property type="entry name" value="NAD(P)-binding Rossmann-like Domain"/>
    <property type="match status" value="1"/>
</dbReference>
<dbReference type="PRINTS" id="PR00080">
    <property type="entry name" value="SDRFAMILY"/>
</dbReference>
<dbReference type="GO" id="GO:0006631">
    <property type="term" value="P:fatty acid metabolic process"/>
    <property type="evidence" value="ECO:0007669"/>
    <property type="project" value="TreeGrafter"/>
</dbReference>
<dbReference type="InterPro" id="IPR036291">
    <property type="entry name" value="NAD(P)-bd_dom_sf"/>
</dbReference>
<dbReference type="GO" id="GO:0008210">
    <property type="term" value="P:estrogen metabolic process"/>
    <property type="evidence" value="ECO:0007669"/>
    <property type="project" value="TreeGrafter"/>
</dbReference>
<evidence type="ECO:0000256" key="2">
    <source>
        <dbReference type="RuleBase" id="RU000363"/>
    </source>
</evidence>
<comment type="similarity">
    <text evidence="2">Belongs to the short-chain dehydrogenases/reductases (SDR) family.</text>
</comment>
<reference evidence="3 4" key="1">
    <citation type="journal article" date="2019" name="PLoS Biol.">
        <title>Sex chromosomes control vertical transmission of feminizing Wolbachia symbionts in an isopod.</title>
        <authorList>
            <person name="Becking T."/>
            <person name="Chebbi M.A."/>
            <person name="Giraud I."/>
            <person name="Moumen B."/>
            <person name="Laverre T."/>
            <person name="Caubet Y."/>
            <person name="Peccoud J."/>
            <person name="Gilbert C."/>
            <person name="Cordaux R."/>
        </authorList>
    </citation>
    <scope>NUCLEOTIDE SEQUENCE [LARGE SCALE GENOMIC DNA]</scope>
    <source>
        <strain evidence="3">ANa2</strain>
        <tissue evidence="3">Whole body excluding digestive tract and cuticle</tissue>
    </source>
</reference>
<evidence type="ECO:0000313" key="3">
    <source>
        <dbReference type="EMBL" id="KAB7501554.1"/>
    </source>
</evidence>
<dbReference type="PANTHER" id="PTHR43658:SF8">
    <property type="entry name" value="17-BETA-HYDROXYSTEROID DEHYDROGENASE 14-RELATED"/>
    <property type="match status" value="1"/>
</dbReference>
<comment type="caution">
    <text evidence="3">The sequence shown here is derived from an EMBL/GenBank/DDBJ whole genome shotgun (WGS) entry which is preliminary data.</text>
</comment>
<evidence type="ECO:0000256" key="1">
    <source>
        <dbReference type="ARBA" id="ARBA00023002"/>
    </source>
</evidence>
<protein>
    <submittedName>
        <fullName evidence="3">3-hydroxyacyl-CoA dehydrogenase type-2</fullName>
    </submittedName>
</protein>
<gene>
    <name evidence="3" type="primary">scu</name>
    <name evidence="3" type="ORF">Anas_00509</name>
</gene>
<sequence>LQGLVGFVTGGASGLGRGTAEYFVSRGSRVALIDLPASKGHEVAQGLGENALYIPCDVRNEDDVKNALERCKKEFGRLDLVVNCAGLSRAYKIANPPRGNYMGLEEFLITYEGCVYGTFNVTRLAAPLMSENEPNNDGQRGIIINTGSSSSEDGCIGQSAFAAAKAAVSAMTLPIAREFASLGIRVVTISPGLFDTPLTSEDCLTEKVQHYFMDQMLFPKRFGKPLEFAQMIENIINNPMLNGEIIKLNGGLRFHVRAHSDFDEE</sequence>
<name>A0A5N5T4R3_9CRUS</name>
<proteinExistence type="inferred from homology"/>
<dbReference type="PRINTS" id="PR00081">
    <property type="entry name" value="GDHRDH"/>
</dbReference>
<dbReference type="GO" id="GO:0004303">
    <property type="term" value="F:estradiol 17-beta-dehydrogenase [NAD(P)+] activity"/>
    <property type="evidence" value="ECO:0007669"/>
    <property type="project" value="TreeGrafter"/>
</dbReference>
<dbReference type="Proteomes" id="UP000326759">
    <property type="component" value="Unassembled WGS sequence"/>
</dbReference>
<organism evidence="3 4">
    <name type="scientific">Armadillidium nasatum</name>
    <dbReference type="NCBI Taxonomy" id="96803"/>
    <lineage>
        <taxon>Eukaryota</taxon>
        <taxon>Metazoa</taxon>
        <taxon>Ecdysozoa</taxon>
        <taxon>Arthropoda</taxon>
        <taxon>Crustacea</taxon>
        <taxon>Multicrustacea</taxon>
        <taxon>Malacostraca</taxon>
        <taxon>Eumalacostraca</taxon>
        <taxon>Peracarida</taxon>
        <taxon>Isopoda</taxon>
        <taxon>Oniscidea</taxon>
        <taxon>Crinocheta</taxon>
        <taxon>Armadillidiidae</taxon>
        <taxon>Armadillidium</taxon>
    </lineage>
</organism>
<accession>A0A5N5T4R3</accession>
<dbReference type="GO" id="GO:0005739">
    <property type="term" value="C:mitochondrion"/>
    <property type="evidence" value="ECO:0007669"/>
    <property type="project" value="TreeGrafter"/>
</dbReference>
<dbReference type="Pfam" id="PF00106">
    <property type="entry name" value="adh_short"/>
    <property type="match status" value="1"/>
</dbReference>
<dbReference type="SUPFAM" id="SSF51735">
    <property type="entry name" value="NAD(P)-binding Rossmann-fold domains"/>
    <property type="match status" value="1"/>
</dbReference>
<evidence type="ECO:0000313" key="4">
    <source>
        <dbReference type="Proteomes" id="UP000326759"/>
    </source>
</evidence>
<keyword evidence="1" id="KW-0560">Oxidoreductase</keyword>
<dbReference type="EMBL" id="SEYY01010224">
    <property type="protein sequence ID" value="KAB7501554.1"/>
    <property type="molecule type" value="Genomic_DNA"/>
</dbReference>
<dbReference type="InterPro" id="IPR002347">
    <property type="entry name" value="SDR_fam"/>
</dbReference>
<feature type="non-terminal residue" evidence="3">
    <location>
        <position position="1"/>
    </location>
</feature>
<dbReference type="PANTHER" id="PTHR43658">
    <property type="entry name" value="SHORT-CHAIN DEHYDROGENASE/REDUCTASE"/>
    <property type="match status" value="1"/>
</dbReference>
<keyword evidence="4" id="KW-1185">Reference proteome</keyword>